<dbReference type="EMBL" id="JAWRVG010000001">
    <property type="protein sequence ID" value="KAK4085451.1"/>
    <property type="molecule type" value="Genomic_DNA"/>
</dbReference>
<proteinExistence type="predicted"/>
<dbReference type="RefSeq" id="XP_062760791.1">
    <property type="nucleotide sequence ID" value="XM_062899419.1"/>
</dbReference>
<sequence>MEIEVMYSKYDEFKELMALWKSMSRGMEVEPDYKRFDELMNFWKSMPLAMHVSWHEALETASALPEGKRSLSKLRRLVTKARNDATIDLCDLELKLQLGSSRVWDKWIEEKDLDHKIPAIFGRLLGMKEPDKLMDNVWQSYFIPLAATRQMASVCEVVNDILQLMHVGRHFLGYGDVQESVDTQFESFKSCLRMNLFRAWRHKLKLEFPELLDKHLTDEMRAALGEEFCDWVEEQDNWLWSEEV</sequence>
<evidence type="ECO:0000313" key="2">
    <source>
        <dbReference type="Proteomes" id="UP001273209"/>
    </source>
</evidence>
<name>A0AAE1MA52_9HYPO</name>
<gene>
    <name evidence="1" type="ORF">Triagg1_441</name>
</gene>
<reference evidence="1" key="1">
    <citation type="submission" date="2023-11" db="EMBL/GenBank/DDBJ databases">
        <title>The genome sequences of three competitors of mushroom-forming fungi.</title>
        <authorList>
            <person name="Beijen E."/>
            <person name="Ohm R.A."/>
        </authorList>
    </citation>
    <scope>NUCLEOTIDE SEQUENCE</scope>
    <source>
        <strain evidence="1">CBS 100526</strain>
    </source>
</reference>
<dbReference type="GeneID" id="87918715"/>
<accession>A0AAE1MA52</accession>
<dbReference type="Proteomes" id="UP001273209">
    <property type="component" value="Unassembled WGS sequence"/>
</dbReference>
<comment type="caution">
    <text evidence="1">The sequence shown here is derived from an EMBL/GenBank/DDBJ whole genome shotgun (WGS) entry which is preliminary data.</text>
</comment>
<organism evidence="1 2">
    <name type="scientific">Trichoderma aggressivum f. europaeum</name>
    <dbReference type="NCBI Taxonomy" id="173218"/>
    <lineage>
        <taxon>Eukaryota</taxon>
        <taxon>Fungi</taxon>
        <taxon>Dikarya</taxon>
        <taxon>Ascomycota</taxon>
        <taxon>Pezizomycotina</taxon>
        <taxon>Sordariomycetes</taxon>
        <taxon>Hypocreomycetidae</taxon>
        <taxon>Hypocreales</taxon>
        <taxon>Hypocreaceae</taxon>
        <taxon>Trichoderma</taxon>
    </lineage>
</organism>
<evidence type="ECO:0000313" key="1">
    <source>
        <dbReference type="EMBL" id="KAK4085451.1"/>
    </source>
</evidence>
<dbReference type="AlphaFoldDB" id="A0AAE1MA52"/>
<protein>
    <submittedName>
        <fullName evidence="1">Uncharacterized protein</fullName>
    </submittedName>
</protein>
<keyword evidence="2" id="KW-1185">Reference proteome</keyword>